<dbReference type="InterPro" id="IPR001647">
    <property type="entry name" value="HTH_TetR"/>
</dbReference>
<dbReference type="InterPro" id="IPR000843">
    <property type="entry name" value="HTH_LacI"/>
</dbReference>
<gene>
    <name evidence="6" type="ORF">SAMN05421684_2191</name>
</gene>
<dbReference type="InterPro" id="IPR011075">
    <property type="entry name" value="TetR_C"/>
</dbReference>
<dbReference type="Gene3D" id="1.10.10.60">
    <property type="entry name" value="Homeodomain-like"/>
    <property type="match status" value="1"/>
</dbReference>
<evidence type="ECO:0000256" key="3">
    <source>
        <dbReference type="ARBA" id="ARBA00023163"/>
    </source>
</evidence>
<dbReference type="EMBL" id="FNQB01000001">
    <property type="protein sequence ID" value="SDY90230.1"/>
    <property type="molecule type" value="Genomic_DNA"/>
</dbReference>
<dbReference type="InterPro" id="IPR050109">
    <property type="entry name" value="HTH-type_TetR-like_transc_reg"/>
</dbReference>
<organism evidence="6 7">
    <name type="scientific">Asanoa ishikariensis</name>
    <dbReference type="NCBI Taxonomy" id="137265"/>
    <lineage>
        <taxon>Bacteria</taxon>
        <taxon>Bacillati</taxon>
        <taxon>Actinomycetota</taxon>
        <taxon>Actinomycetes</taxon>
        <taxon>Micromonosporales</taxon>
        <taxon>Micromonosporaceae</taxon>
        <taxon>Asanoa</taxon>
    </lineage>
</organism>
<dbReference type="Pfam" id="PF00440">
    <property type="entry name" value="TetR_N"/>
    <property type="match status" value="1"/>
</dbReference>
<proteinExistence type="predicted"/>
<keyword evidence="3" id="KW-0804">Transcription</keyword>
<keyword evidence="7" id="KW-1185">Reference proteome</keyword>
<dbReference type="AlphaFoldDB" id="A0A1H3NNI8"/>
<dbReference type="PANTHER" id="PTHR30055">
    <property type="entry name" value="HTH-TYPE TRANSCRIPTIONAL REGULATOR RUTR"/>
    <property type="match status" value="1"/>
</dbReference>
<keyword evidence="1" id="KW-0805">Transcription regulation</keyword>
<dbReference type="Pfam" id="PF16859">
    <property type="entry name" value="TetR_C_11"/>
    <property type="match status" value="1"/>
</dbReference>
<dbReference type="InterPro" id="IPR036271">
    <property type="entry name" value="Tet_transcr_reg_TetR-rel_C_sf"/>
</dbReference>
<dbReference type="PANTHER" id="PTHR30055:SF148">
    <property type="entry name" value="TETR-FAMILY TRANSCRIPTIONAL REGULATOR"/>
    <property type="match status" value="1"/>
</dbReference>
<evidence type="ECO:0000313" key="7">
    <source>
        <dbReference type="Proteomes" id="UP000199632"/>
    </source>
</evidence>
<dbReference type="SMART" id="SM00354">
    <property type="entry name" value="HTH_LACI"/>
    <property type="match status" value="1"/>
</dbReference>
<dbReference type="STRING" id="137265.SAMN05421684_2191"/>
<dbReference type="GO" id="GO:0003700">
    <property type="term" value="F:DNA-binding transcription factor activity"/>
    <property type="evidence" value="ECO:0007669"/>
    <property type="project" value="TreeGrafter"/>
</dbReference>
<evidence type="ECO:0000313" key="6">
    <source>
        <dbReference type="EMBL" id="SDY90230.1"/>
    </source>
</evidence>
<evidence type="ECO:0000256" key="4">
    <source>
        <dbReference type="PROSITE-ProRule" id="PRU00335"/>
    </source>
</evidence>
<evidence type="ECO:0000256" key="2">
    <source>
        <dbReference type="ARBA" id="ARBA00023125"/>
    </source>
</evidence>
<dbReference type="PRINTS" id="PR00455">
    <property type="entry name" value="HTHTETR"/>
</dbReference>
<dbReference type="OrthoDB" id="9796019at2"/>
<dbReference type="SUPFAM" id="SSF46689">
    <property type="entry name" value="Homeodomain-like"/>
    <property type="match status" value="1"/>
</dbReference>
<protein>
    <submittedName>
        <fullName evidence="6">Transcriptional regulator, TetR family</fullName>
    </submittedName>
</protein>
<dbReference type="PROSITE" id="PS50977">
    <property type="entry name" value="HTH_TETR_2"/>
    <property type="match status" value="1"/>
</dbReference>
<accession>A0A1H3NNI8</accession>
<dbReference type="GO" id="GO:0000976">
    <property type="term" value="F:transcription cis-regulatory region binding"/>
    <property type="evidence" value="ECO:0007669"/>
    <property type="project" value="TreeGrafter"/>
</dbReference>
<dbReference type="Proteomes" id="UP000199632">
    <property type="component" value="Unassembled WGS sequence"/>
</dbReference>
<dbReference type="RefSeq" id="WP_090789792.1">
    <property type="nucleotide sequence ID" value="NZ_BOND01000026.1"/>
</dbReference>
<dbReference type="SUPFAM" id="SSF48498">
    <property type="entry name" value="Tetracyclin repressor-like, C-terminal domain"/>
    <property type="match status" value="1"/>
</dbReference>
<sequence length="205" mass="22083">MPTTPNPLRRNEASRRAILDAALRLCAENGYGRLTIEAIAAGAGVSKKTIYRWWPSKGAVVLDAVDDLASTVADHPYTGDLAADLRTQMAAVIALLTPASTSAVVGLIAEALHDDALGDDLRERLVRPRIDAFNRRMHQAQRDGQLAADADLDVAVDLVYGPLYHRLVFHLGMPNAEQLHTLVAHALRAFVPAPQDNDANAPPTS</sequence>
<evidence type="ECO:0000256" key="1">
    <source>
        <dbReference type="ARBA" id="ARBA00023015"/>
    </source>
</evidence>
<name>A0A1H3NNI8_9ACTN</name>
<reference evidence="7" key="1">
    <citation type="submission" date="2016-10" db="EMBL/GenBank/DDBJ databases">
        <authorList>
            <person name="Varghese N."/>
            <person name="Submissions S."/>
        </authorList>
    </citation>
    <scope>NUCLEOTIDE SEQUENCE [LARGE SCALE GENOMIC DNA]</scope>
    <source>
        <strain evidence="7">DSM 44718</strain>
    </source>
</reference>
<dbReference type="InterPro" id="IPR009057">
    <property type="entry name" value="Homeodomain-like_sf"/>
</dbReference>
<feature type="DNA-binding region" description="H-T-H motif" evidence="4">
    <location>
        <begin position="35"/>
        <end position="54"/>
    </location>
</feature>
<dbReference type="Gene3D" id="1.10.357.10">
    <property type="entry name" value="Tetracycline Repressor, domain 2"/>
    <property type="match status" value="1"/>
</dbReference>
<evidence type="ECO:0000259" key="5">
    <source>
        <dbReference type="PROSITE" id="PS50977"/>
    </source>
</evidence>
<feature type="domain" description="HTH tetR-type" evidence="5">
    <location>
        <begin position="12"/>
        <end position="72"/>
    </location>
</feature>
<keyword evidence="2 4" id="KW-0238">DNA-binding</keyword>